<evidence type="ECO:0000256" key="1">
    <source>
        <dbReference type="ARBA" id="ARBA00000012"/>
    </source>
</evidence>
<evidence type="ECO:0000259" key="10">
    <source>
        <dbReference type="PROSITE" id="PS50972"/>
    </source>
</evidence>
<dbReference type="InterPro" id="IPR011005">
    <property type="entry name" value="Dihydropteroate_synth-like_sf"/>
</dbReference>
<dbReference type="GO" id="GO:0005829">
    <property type="term" value="C:cytosol"/>
    <property type="evidence" value="ECO:0007669"/>
    <property type="project" value="TreeGrafter"/>
</dbReference>
<dbReference type="GO" id="GO:0046656">
    <property type="term" value="P:folic acid biosynthetic process"/>
    <property type="evidence" value="ECO:0007669"/>
    <property type="project" value="UniProtKB-KW"/>
</dbReference>
<dbReference type="Proteomes" id="UP000269669">
    <property type="component" value="Unassembled WGS sequence"/>
</dbReference>
<dbReference type="InterPro" id="IPR045031">
    <property type="entry name" value="DHP_synth-like"/>
</dbReference>
<dbReference type="PROSITE" id="PS00792">
    <property type="entry name" value="DHPS_1"/>
    <property type="match status" value="1"/>
</dbReference>
<comment type="cofactor">
    <cofactor evidence="2 9">
        <name>Mg(2+)</name>
        <dbReference type="ChEBI" id="CHEBI:18420"/>
    </cofactor>
</comment>
<evidence type="ECO:0000256" key="9">
    <source>
        <dbReference type="RuleBase" id="RU361205"/>
    </source>
</evidence>
<reference evidence="11 12" key="1">
    <citation type="submission" date="2018-12" db="EMBL/GenBank/DDBJ databases">
        <title>Sequencing of bacterial isolates from soil warming experiment in Harvard Forest, Massachusetts, USA.</title>
        <authorList>
            <person name="Deangelis K."/>
        </authorList>
    </citation>
    <scope>NUCLEOTIDE SEQUENCE [LARGE SCALE GENOMIC DNA]</scope>
    <source>
        <strain evidence="11 12">EB153</strain>
    </source>
</reference>
<feature type="domain" description="Pterin-binding" evidence="10">
    <location>
        <begin position="24"/>
        <end position="297"/>
    </location>
</feature>
<dbReference type="Gene3D" id="3.20.20.20">
    <property type="entry name" value="Dihydropteroate synthase-like"/>
    <property type="match status" value="1"/>
</dbReference>
<evidence type="ECO:0000256" key="7">
    <source>
        <dbReference type="ARBA" id="ARBA00022842"/>
    </source>
</evidence>
<dbReference type="PROSITE" id="PS50972">
    <property type="entry name" value="PTERIN_BINDING"/>
    <property type="match status" value="1"/>
</dbReference>
<accession>A0A3R9NXY1</accession>
<evidence type="ECO:0000256" key="8">
    <source>
        <dbReference type="ARBA" id="ARBA00022909"/>
    </source>
</evidence>
<dbReference type="CDD" id="cd00739">
    <property type="entry name" value="DHPS"/>
    <property type="match status" value="1"/>
</dbReference>
<comment type="similarity">
    <text evidence="9">Belongs to the DHPS family.</text>
</comment>
<evidence type="ECO:0000313" key="12">
    <source>
        <dbReference type="Proteomes" id="UP000269669"/>
    </source>
</evidence>
<protein>
    <recommendedName>
        <fullName evidence="4 9">Dihydropteroate synthase</fullName>
        <shortName evidence="9">DHPS</shortName>
        <ecNumber evidence="4 9">2.5.1.15</ecNumber>
    </recommendedName>
    <alternativeName>
        <fullName evidence="9">Dihydropteroate pyrophosphorylase</fullName>
    </alternativeName>
</protein>
<evidence type="ECO:0000313" key="11">
    <source>
        <dbReference type="EMBL" id="RSL17250.1"/>
    </source>
</evidence>
<evidence type="ECO:0000256" key="6">
    <source>
        <dbReference type="ARBA" id="ARBA00022723"/>
    </source>
</evidence>
<dbReference type="AlphaFoldDB" id="A0A3R9NXY1"/>
<dbReference type="GO" id="GO:0004156">
    <property type="term" value="F:dihydropteroate synthase activity"/>
    <property type="evidence" value="ECO:0007669"/>
    <property type="project" value="UniProtKB-EC"/>
</dbReference>
<dbReference type="PROSITE" id="PS00793">
    <property type="entry name" value="DHPS_2"/>
    <property type="match status" value="1"/>
</dbReference>
<dbReference type="PANTHER" id="PTHR20941">
    <property type="entry name" value="FOLATE SYNTHESIS PROTEINS"/>
    <property type="match status" value="1"/>
</dbReference>
<dbReference type="EMBL" id="RSDW01000001">
    <property type="protein sequence ID" value="RSL17250.1"/>
    <property type="molecule type" value="Genomic_DNA"/>
</dbReference>
<comment type="function">
    <text evidence="9">Catalyzes the condensation of para-aminobenzoate (pABA) with 6-hydroxymethyl-7,8-dihydropterin diphosphate (DHPt-PP) to form 7,8-dihydropteroate (H2Pte), the immediate precursor of folate derivatives.</text>
</comment>
<dbReference type="InterPro" id="IPR000489">
    <property type="entry name" value="Pterin-binding_dom"/>
</dbReference>
<sequence>MSLSPRPRYDWRLRTRTLPLGLRTLIMGILNITPDSFSDGGHFYTPNDAPHRALTQALRMLDDGADILDIGGESTRPNAIPLTPSEEQSRILPVIEAILKERPDTILSVDTFHATTASQAVEAGAEIVNDVSGHLWDPAMSTTCAALACGTILMHTRGRPHEWPHLPPLAPAEVLPLVLTGLKERIEAAITVGIFSDRLVLDPGLGFGKRFDDNYPLLAHLDQLHRLNLPILIGASRKGFLAHTLAQIPSQAAINQGNPPPTEARLHATTAANTSAILAGAHILRVHDVRPTVEAAAIADRILSAL</sequence>
<dbReference type="PANTHER" id="PTHR20941:SF1">
    <property type="entry name" value="FOLIC ACID SYNTHESIS PROTEIN FOL1"/>
    <property type="match status" value="1"/>
</dbReference>
<comment type="caution">
    <text evidence="11">The sequence shown here is derived from an EMBL/GenBank/DDBJ whole genome shotgun (WGS) entry which is preliminary data.</text>
</comment>
<comment type="catalytic activity">
    <reaction evidence="1">
        <text>(7,8-dihydropterin-6-yl)methyl diphosphate + 4-aminobenzoate = 7,8-dihydropteroate + diphosphate</text>
        <dbReference type="Rhea" id="RHEA:19949"/>
        <dbReference type="ChEBI" id="CHEBI:17836"/>
        <dbReference type="ChEBI" id="CHEBI:17839"/>
        <dbReference type="ChEBI" id="CHEBI:33019"/>
        <dbReference type="ChEBI" id="CHEBI:72950"/>
        <dbReference type="EC" id="2.5.1.15"/>
    </reaction>
</comment>
<dbReference type="InterPro" id="IPR006390">
    <property type="entry name" value="DHP_synth_dom"/>
</dbReference>
<keyword evidence="8 9" id="KW-0289">Folate biosynthesis</keyword>
<evidence type="ECO:0000256" key="2">
    <source>
        <dbReference type="ARBA" id="ARBA00001946"/>
    </source>
</evidence>
<comment type="pathway">
    <text evidence="3 9">Cofactor biosynthesis; tetrahydrofolate biosynthesis; 7,8-dihydrofolate from 2-amino-4-hydroxy-6-hydroxymethyl-7,8-dihydropteridine diphosphate and 4-aminobenzoate: step 1/2.</text>
</comment>
<proteinExistence type="inferred from homology"/>
<dbReference type="GO" id="GO:0046654">
    <property type="term" value="P:tetrahydrofolate biosynthetic process"/>
    <property type="evidence" value="ECO:0007669"/>
    <property type="project" value="UniProtKB-UniPathway"/>
</dbReference>
<gene>
    <name evidence="11" type="ORF">EDE15_2780</name>
</gene>
<keyword evidence="5 9" id="KW-0808">Transferase</keyword>
<evidence type="ECO:0000256" key="5">
    <source>
        <dbReference type="ARBA" id="ARBA00022679"/>
    </source>
</evidence>
<keyword evidence="7 9" id="KW-0460">Magnesium</keyword>
<organism evidence="11 12">
    <name type="scientific">Edaphobacter aggregans</name>
    <dbReference type="NCBI Taxonomy" id="570835"/>
    <lineage>
        <taxon>Bacteria</taxon>
        <taxon>Pseudomonadati</taxon>
        <taxon>Acidobacteriota</taxon>
        <taxon>Terriglobia</taxon>
        <taxon>Terriglobales</taxon>
        <taxon>Acidobacteriaceae</taxon>
        <taxon>Edaphobacter</taxon>
    </lineage>
</organism>
<evidence type="ECO:0000256" key="4">
    <source>
        <dbReference type="ARBA" id="ARBA00012458"/>
    </source>
</evidence>
<keyword evidence="6 9" id="KW-0479">Metal-binding</keyword>
<name>A0A3R9NXY1_9BACT</name>
<dbReference type="RefSeq" id="WP_260472852.1">
    <property type="nucleotide sequence ID" value="NZ_RSDW01000001.1"/>
</dbReference>
<keyword evidence="12" id="KW-1185">Reference proteome</keyword>
<dbReference type="SUPFAM" id="SSF51717">
    <property type="entry name" value="Dihydropteroate synthetase-like"/>
    <property type="match status" value="1"/>
</dbReference>
<dbReference type="NCBIfam" id="TIGR01496">
    <property type="entry name" value="DHPS"/>
    <property type="match status" value="1"/>
</dbReference>
<evidence type="ECO:0000256" key="3">
    <source>
        <dbReference type="ARBA" id="ARBA00004763"/>
    </source>
</evidence>
<dbReference type="Pfam" id="PF00809">
    <property type="entry name" value="Pterin_bind"/>
    <property type="match status" value="1"/>
</dbReference>
<dbReference type="UniPathway" id="UPA00077">
    <property type="reaction ID" value="UER00156"/>
</dbReference>
<dbReference type="EC" id="2.5.1.15" evidence="4 9"/>
<dbReference type="GO" id="GO:0046872">
    <property type="term" value="F:metal ion binding"/>
    <property type="evidence" value="ECO:0007669"/>
    <property type="project" value="UniProtKB-KW"/>
</dbReference>